<evidence type="ECO:0000259" key="6">
    <source>
        <dbReference type="SMART" id="SM00109"/>
    </source>
</evidence>
<feature type="domain" description="Phorbol-ester/DAG-type" evidence="6">
    <location>
        <begin position="538"/>
        <end position="589"/>
    </location>
</feature>
<feature type="domain" description="Zinc finger PHD-type" evidence="7">
    <location>
        <begin position="278"/>
        <end position="340"/>
    </location>
</feature>
<feature type="domain" description="Phorbol-ester/DAG-type" evidence="6">
    <location>
        <begin position="477"/>
        <end position="517"/>
    </location>
</feature>
<reference evidence="8 9" key="1">
    <citation type="submission" date="2019-07" db="EMBL/GenBank/DDBJ databases">
        <title>WGS assembly of Gossypium tomentosum.</title>
        <authorList>
            <person name="Chen Z.J."/>
            <person name="Sreedasyam A."/>
            <person name="Ando A."/>
            <person name="Song Q."/>
            <person name="De L."/>
            <person name="Hulse-Kemp A."/>
            <person name="Ding M."/>
            <person name="Ye W."/>
            <person name="Kirkbride R."/>
            <person name="Jenkins J."/>
            <person name="Plott C."/>
            <person name="Lovell J."/>
            <person name="Lin Y.-M."/>
            <person name="Vaughn R."/>
            <person name="Liu B."/>
            <person name="Li W."/>
            <person name="Simpson S."/>
            <person name="Scheffler B."/>
            <person name="Saski C."/>
            <person name="Grover C."/>
            <person name="Hu G."/>
            <person name="Conover J."/>
            <person name="Carlson J."/>
            <person name="Shu S."/>
            <person name="Boston L."/>
            <person name="Williams M."/>
            <person name="Peterson D."/>
            <person name="Mcgee K."/>
            <person name="Jones D."/>
            <person name="Wendel J."/>
            <person name="Stelly D."/>
            <person name="Grimwood J."/>
            <person name="Schmutz J."/>
        </authorList>
    </citation>
    <scope>NUCLEOTIDE SEQUENCE [LARGE SCALE GENOMIC DNA]</scope>
    <source>
        <strain evidence="8">7179.01</strain>
    </source>
</reference>
<evidence type="ECO:0000313" key="8">
    <source>
        <dbReference type="EMBL" id="TYI03169.1"/>
    </source>
</evidence>
<keyword evidence="1" id="KW-0479">Metal-binding</keyword>
<dbReference type="InterPro" id="IPR011989">
    <property type="entry name" value="ARM-like"/>
</dbReference>
<feature type="domain" description="Phorbol-ester/DAG-type" evidence="6">
    <location>
        <begin position="8"/>
        <end position="58"/>
    </location>
</feature>
<dbReference type="Pfam" id="PF00514">
    <property type="entry name" value="Arm"/>
    <property type="match status" value="2"/>
</dbReference>
<evidence type="ECO:0000256" key="1">
    <source>
        <dbReference type="ARBA" id="ARBA00022723"/>
    </source>
</evidence>
<dbReference type="SUPFAM" id="SSF48371">
    <property type="entry name" value="ARM repeat"/>
    <property type="match status" value="1"/>
</dbReference>
<dbReference type="SMART" id="SM00185">
    <property type="entry name" value="ARM"/>
    <property type="match status" value="2"/>
</dbReference>
<name>A0A5D2NHP5_GOSTO</name>
<dbReference type="InterPro" id="IPR004146">
    <property type="entry name" value="DC1"/>
</dbReference>
<dbReference type="GO" id="GO:0008270">
    <property type="term" value="F:zinc ion binding"/>
    <property type="evidence" value="ECO:0007669"/>
    <property type="project" value="UniProtKB-KW"/>
</dbReference>
<dbReference type="Pfam" id="PF03107">
    <property type="entry name" value="C1_2"/>
    <property type="match status" value="8"/>
</dbReference>
<keyword evidence="9" id="KW-1185">Reference proteome</keyword>
<feature type="domain" description="Phorbol-ester/DAG-type" evidence="6">
    <location>
        <begin position="645"/>
        <end position="691"/>
    </location>
</feature>
<dbReference type="SMART" id="SM00109">
    <property type="entry name" value="C1"/>
    <property type="match status" value="6"/>
</dbReference>
<feature type="domain" description="Zinc finger PHD-type" evidence="7">
    <location>
        <begin position="26"/>
        <end position="90"/>
    </location>
</feature>
<feature type="domain" description="Phorbol-ester/DAG-type" evidence="6">
    <location>
        <begin position="258"/>
        <end position="311"/>
    </location>
</feature>
<accession>A0A5D2NHP5</accession>
<dbReference type="AlphaFoldDB" id="A0A5D2NHP5"/>
<evidence type="ECO:0000256" key="5">
    <source>
        <dbReference type="PROSITE-ProRule" id="PRU00259"/>
    </source>
</evidence>
<feature type="domain" description="Zinc finger PHD-type" evidence="7">
    <location>
        <begin position="427"/>
        <end position="504"/>
    </location>
</feature>
<dbReference type="InterPro" id="IPR046349">
    <property type="entry name" value="C1-like_sf"/>
</dbReference>
<dbReference type="InterPro" id="IPR001965">
    <property type="entry name" value="Znf_PHD"/>
</dbReference>
<sequence>MDIIIPPCNHTSHLSYIYLTKTKENRCEECGGKISGTAFSCHSCKVWKHISCADKLNRDLPLKIFHPLHLQHRLQLQWYYPEEFICDKCSYISTGYRYRCSSSCDFNLDLTCASSVSGQLPKDQEPLSFKDEKKKKILHYSHNHELSFFKYRKVREEDYDCLWCEKHLLPSEVCYGCRYCKFYLHQVCSDKIPKTLSHYFHPKHPLRLTCNLAFPSDKCNACSKWCRFGTPLYVCEMCNFRLDFDCAKLSPSLKLDCHHHLLTFFKDFKKSEEGQDSYCKACGKHYSGGSVYSCVQCHFTLHLKCVVPSSARHKYHRHPLTMMELIKEDDSEIYYCDVCENERNLKDPVYYCQSCIFIAHIQSVLSQDKVASGKVPSSSPPPMENKALFVDEMEQNEGTNVIRTLVRPIIHRHQMYEVTEELKGENYCMGCRLVLNGSSYFCKTCPGLYLHEKCAKLSYEIQHPIHSSHPLNLYTSNVWGFNFIACDECRDIFHGFIYICEQCNFKLDMKCAASTTHKIGVSEEKKMRRVTELHHFTHPHKLFLVNFNDPVYKTKCSICKLQILGPAYFCPERCCQYKLHESCLRLPQKIQVPFHLNHMLVSRLLPNNLTSMVCEHCDFNLHAICANSLRRRFHLNGLYYFGRNHKPLIDLKEGINFDCEVCDGSCEGNPFYRCLKCDTNFHLKCVPIPDIVKSKYHIHPLVLKDSFIEDDSGKYYCDFCEEERNPNDDIYYCEECNGQTIAHIECMLAEVEDNIEIRKNNHEQHLRKKLENLVASVWSDDSSLQLQAITRFMKLLSSKCRAPIEEVIQAGVVPRFVELLGSPSDSICKEAVWALANIADDSLRCRDLVIGHGALLPFLALLNEHAELFMLKIVTRTLLVFCKPPFDQAKLVLSTLARLIHSNDEQVLTHACWALSHLFDGTNEKIQAVIEADVCGRLVKLLIVPLVIRYCHAF</sequence>
<dbReference type="PANTHER" id="PTHR46288:SF86">
    <property type="entry name" value="PHORBOL-ESTER_DAG-TYPE DOMAIN-CONTAINING PROTEIN"/>
    <property type="match status" value="1"/>
</dbReference>
<protein>
    <recommendedName>
        <fullName evidence="10">Phorbol-ester/DAG-type domain-containing protein</fullName>
    </recommendedName>
</protein>
<dbReference type="InterPro" id="IPR016024">
    <property type="entry name" value="ARM-type_fold"/>
</dbReference>
<evidence type="ECO:0000256" key="3">
    <source>
        <dbReference type="ARBA" id="ARBA00022771"/>
    </source>
</evidence>
<proteinExistence type="predicted"/>
<keyword evidence="4" id="KW-0862">Zinc</keyword>
<feature type="domain" description="Zinc finger PHD-type" evidence="7">
    <location>
        <begin position="658"/>
        <end position="721"/>
    </location>
</feature>
<feature type="domain" description="Phorbol-ester/DAG-type" evidence="6">
    <location>
        <begin position="204"/>
        <end position="257"/>
    </location>
</feature>
<evidence type="ECO:0000256" key="4">
    <source>
        <dbReference type="ARBA" id="ARBA00022833"/>
    </source>
</evidence>
<gene>
    <name evidence="8" type="ORF">ES332_A11G317700v1</name>
</gene>
<keyword evidence="2" id="KW-0677">Repeat</keyword>
<organism evidence="8 9">
    <name type="scientific">Gossypium tomentosum</name>
    <name type="common">Hawaiian cotton</name>
    <name type="synonym">Gossypium sandvicense</name>
    <dbReference type="NCBI Taxonomy" id="34277"/>
    <lineage>
        <taxon>Eukaryota</taxon>
        <taxon>Viridiplantae</taxon>
        <taxon>Streptophyta</taxon>
        <taxon>Embryophyta</taxon>
        <taxon>Tracheophyta</taxon>
        <taxon>Spermatophyta</taxon>
        <taxon>Magnoliopsida</taxon>
        <taxon>eudicotyledons</taxon>
        <taxon>Gunneridae</taxon>
        <taxon>Pentapetalae</taxon>
        <taxon>rosids</taxon>
        <taxon>malvids</taxon>
        <taxon>Malvales</taxon>
        <taxon>Malvaceae</taxon>
        <taxon>Malvoideae</taxon>
        <taxon>Gossypium</taxon>
    </lineage>
</organism>
<dbReference type="Proteomes" id="UP000322667">
    <property type="component" value="Chromosome A11"/>
</dbReference>
<dbReference type="SMART" id="SM00249">
    <property type="entry name" value="PHD"/>
    <property type="match status" value="5"/>
</dbReference>
<dbReference type="PROSITE" id="PS50176">
    <property type="entry name" value="ARM_REPEAT"/>
    <property type="match status" value="1"/>
</dbReference>
<dbReference type="SUPFAM" id="SSF57889">
    <property type="entry name" value="Cysteine-rich domain"/>
    <property type="match status" value="7"/>
</dbReference>
<dbReference type="InterPro" id="IPR000225">
    <property type="entry name" value="Armadillo"/>
</dbReference>
<dbReference type="EMBL" id="CM017620">
    <property type="protein sequence ID" value="TYI03169.1"/>
    <property type="molecule type" value="Genomic_DNA"/>
</dbReference>
<dbReference type="InterPro" id="IPR002219">
    <property type="entry name" value="PKC_DAG/PE"/>
</dbReference>
<feature type="repeat" description="ARM" evidence="5">
    <location>
        <begin position="811"/>
        <end position="839"/>
    </location>
</feature>
<dbReference type="InterPro" id="IPR013083">
    <property type="entry name" value="Znf_RING/FYVE/PHD"/>
</dbReference>
<evidence type="ECO:0000256" key="2">
    <source>
        <dbReference type="ARBA" id="ARBA00022737"/>
    </source>
</evidence>
<keyword evidence="3" id="KW-0863">Zinc-finger</keyword>
<dbReference type="PANTHER" id="PTHR46288">
    <property type="entry name" value="PHORBOL-ESTER/DAG-TYPE DOMAIN-CONTAINING PROTEIN"/>
    <property type="match status" value="1"/>
</dbReference>
<evidence type="ECO:0000259" key="7">
    <source>
        <dbReference type="SMART" id="SM00249"/>
    </source>
</evidence>
<evidence type="ECO:0000313" key="9">
    <source>
        <dbReference type="Proteomes" id="UP000322667"/>
    </source>
</evidence>
<feature type="domain" description="Zinc finger PHD-type" evidence="7">
    <location>
        <begin position="555"/>
        <end position="618"/>
    </location>
</feature>
<dbReference type="Gene3D" id="1.25.10.10">
    <property type="entry name" value="Leucine-rich Repeat Variant"/>
    <property type="match status" value="1"/>
</dbReference>
<evidence type="ECO:0008006" key="10">
    <source>
        <dbReference type="Google" id="ProtNLM"/>
    </source>
</evidence>
<dbReference type="Gene3D" id="3.30.40.10">
    <property type="entry name" value="Zinc/RING finger domain, C3HC4 (zinc finger)"/>
    <property type="match status" value="2"/>
</dbReference>